<gene>
    <name evidence="2" type="primary">ORF34764</name>
</gene>
<evidence type="ECO:0000256" key="1">
    <source>
        <dbReference type="SAM" id="MobiDB-lite"/>
    </source>
</evidence>
<feature type="region of interest" description="Disordered" evidence="1">
    <location>
        <begin position="167"/>
        <end position="222"/>
    </location>
</feature>
<reference evidence="2" key="1">
    <citation type="submission" date="2014-12" db="EMBL/GenBank/DDBJ databases">
        <title>Insight into the proteome of Arion vulgaris.</title>
        <authorList>
            <person name="Aradska J."/>
            <person name="Bulat T."/>
            <person name="Smidak R."/>
            <person name="Sarate P."/>
            <person name="Gangsoo J."/>
            <person name="Sialana F."/>
            <person name="Bilban M."/>
            <person name="Lubec G."/>
        </authorList>
    </citation>
    <scope>NUCLEOTIDE SEQUENCE</scope>
    <source>
        <tissue evidence="2">Skin</tissue>
    </source>
</reference>
<sequence length="222" mass="25373">KREFKTTAKAKKSTCLPCNKFSKPSQKVKKCSRLHFKQNLQKVSQMPPETFQTPLMSDLEKGVELKPDDKDYCYSTLLKNLALRVKEPHQTGTSCLNNINSENSGIVQYVMADKPAGKPIKLPSKAIEIGYVSKWTINQPDDRSYKFSGDKPELEIQDNRKFKNNKEIRAVENERNSDKDVHAEITDIRPLAPCQSTNEPASRVEENNPRKDSESIHDDMEF</sequence>
<organism evidence="2">
    <name type="scientific">Arion vulgaris</name>
    <dbReference type="NCBI Taxonomy" id="1028688"/>
    <lineage>
        <taxon>Eukaryota</taxon>
        <taxon>Metazoa</taxon>
        <taxon>Spiralia</taxon>
        <taxon>Lophotrochozoa</taxon>
        <taxon>Mollusca</taxon>
        <taxon>Gastropoda</taxon>
        <taxon>Heterobranchia</taxon>
        <taxon>Euthyneura</taxon>
        <taxon>Panpulmonata</taxon>
        <taxon>Eupulmonata</taxon>
        <taxon>Stylommatophora</taxon>
        <taxon>Helicina</taxon>
        <taxon>Arionoidea</taxon>
        <taxon>Arionidae</taxon>
        <taxon>Arion</taxon>
    </lineage>
</organism>
<protein>
    <submittedName>
        <fullName evidence="2">Uncharacterized protein</fullName>
    </submittedName>
</protein>
<dbReference type="AlphaFoldDB" id="A0A0B6YS10"/>
<name>A0A0B6YS10_9EUPU</name>
<proteinExistence type="predicted"/>
<feature type="compositionally biased region" description="Basic and acidic residues" evidence="1">
    <location>
        <begin position="202"/>
        <end position="222"/>
    </location>
</feature>
<feature type="non-terminal residue" evidence="2">
    <location>
        <position position="1"/>
    </location>
</feature>
<dbReference type="EMBL" id="HACG01012113">
    <property type="protein sequence ID" value="CEK58978.1"/>
    <property type="molecule type" value="Transcribed_RNA"/>
</dbReference>
<accession>A0A0B6YS10</accession>
<evidence type="ECO:0000313" key="2">
    <source>
        <dbReference type="EMBL" id="CEK58978.1"/>
    </source>
</evidence>
<feature type="compositionally biased region" description="Basic and acidic residues" evidence="1">
    <location>
        <begin position="167"/>
        <end position="187"/>
    </location>
</feature>
<feature type="non-terminal residue" evidence="2">
    <location>
        <position position="222"/>
    </location>
</feature>